<proteinExistence type="predicted"/>
<dbReference type="PANTHER" id="PTHR36395:SF1">
    <property type="entry name" value="RING-H2 ZINC FINGER PROTEIN"/>
    <property type="match status" value="1"/>
</dbReference>
<dbReference type="EMBL" id="UOEV01000024">
    <property type="protein sequence ID" value="VAW32144.1"/>
    <property type="molecule type" value="Genomic_DNA"/>
</dbReference>
<accession>A0A3B0VKF5</accession>
<name>A0A3B0VKF5_9ZZZZ</name>
<gene>
    <name evidence="1" type="ORF">MNBD_CPR01-53</name>
</gene>
<organism evidence="1">
    <name type="scientific">hydrothermal vent metagenome</name>
    <dbReference type="NCBI Taxonomy" id="652676"/>
    <lineage>
        <taxon>unclassified sequences</taxon>
        <taxon>metagenomes</taxon>
        <taxon>ecological metagenomes</taxon>
    </lineage>
</organism>
<protein>
    <submittedName>
        <fullName evidence="1">Uncharacterized protein</fullName>
    </submittedName>
</protein>
<evidence type="ECO:0000313" key="1">
    <source>
        <dbReference type="EMBL" id="VAW32144.1"/>
    </source>
</evidence>
<sequence>LLQLMTFYKIPIHEYGLGSAKSIECLLEEAKTGESVFAIIQAMLVRTVNVLCLYVYQNGKVLREYKQILQDGRERKRHLDASVGEKMKLGEIPYESLERLLREELPFLVGLPTSCMEIRNEKKESGSYPGLPTIYKKMFYKMVVPKHIVIPLIVKEADGKIAFYRWE</sequence>
<reference evidence="1" key="1">
    <citation type="submission" date="2018-06" db="EMBL/GenBank/DDBJ databases">
        <authorList>
            <person name="Zhirakovskaya E."/>
        </authorList>
    </citation>
    <scope>NUCLEOTIDE SEQUENCE</scope>
</reference>
<feature type="non-terminal residue" evidence="1">
    <location>
        <position position="1"/>
    </location>
</feature>
<dbReference type="PANTHER" id="PTHR36395">
    <property type="entry name" value="RING-H2 ZINC FINGER PROTEIN"/>
    <property type="match status" value="1"/>
</dbReference>
<dbReference type="AlphaFoldDB" id="A0A3B0VKF5"/>